<protein>
    <recommendedName>
        <fullName evidence="4">Outer membrane protein beta-barrel domain-containing protein</fullName>
    </recommendedName>
</protein>
<keyword evidence="1" id="KW-0732">Signal</keyword>
<evidence type="ECO:0000313" key="3">
    <source>
        <dbReference type="Proteomes" id="UP000315525"/>
    </source>
</evidence>
<proteinExistence type="predicted"/>
<name>A0A523UVH7_UNCT6</name>
<dbReference type="Proteomes" id="UP000315525">
    <property type="component" value="Unassembled WGS sequence"/>
</dbReference>
<dbReference type="AlphaFoldDB" id="A0A523UVH7"/>
<sequence>MKKLSVLLMAFALLFALSVNHLAEAQTEKGAEDPPDMGPRDLRRDRYFEMGANLGWPAVINGVVGYWFGPVGLRLSGMYWDGEDQDGINAVQCDIGYKLSDNVNTLHSVAVAGGTSRESLRGEWSYLGAAYCLNHRWFFLEIGLGKIVGIRREVYPIGSFQAIFQIGYMHRFLPKSEQNL</sequence>
<accession>A0A523UVH7</accession>
<gene>
    <name evidence="2" type="ORF">E3J62_04095</name>
</gene>
<feature type="chain" id="PRO_5022041212" description="Outer membrane protein beta-barrel domain-containing protein" evidence="1">
    <location>
        <begin position="26"/>
        <end position="180"/>
    </location>
</feature>
<dbReference type="EMBL" id="SOJN01000049">
    <property type="protein sequence ID" value="TET46544.1"/>
    <property type="molecule type" value="Genomic_DNA"/>
</dbReference>
<evidence type="ECO:0000313" key="2">
    <source>
        <dbReference type="EMBL" id="TET46544.1"/>
    </source>
</evidence>
<evidence type="ECO:0000256" key="1">
    <source>
        <dbReference type="SAM" id="SignalP"/>
    </source>
</evidence>
<evidence type="ECO:0008006" key="4">
    <source>
        <dbReference type="Google" id="ProtNLM"/>
    </source>
</evidence>
<organism evidence="2 3">
    <name type="scientific">candidate division TA06 bacterium</name>
    <dbReference type="NCBI Taxonomy" id="2250710"/>
    <lineage>
        <taxon>Bacteria</taxon>
        <taxon>Bacteria division TA06</taxon>
    </lineage>
</organism>
<feature type="signal peptide" evidence="1">
    <location>
        <begin position="1"/>
        <end position="25"/>
    </location>
</feature>
<comment type="caution">
    <text evidence="2">The sequence shown here is derived from an EMBL/GenBank/DDBJ whole genome shotgun (WGS) entry which is preliminary data.</text>
</comment>
<reference evidence="2 3" key="1">
    <citation type="submission" date="2019-03" db="EMBL/GenBank/DDBJ databases">
        <title>Metabolic potential of uncultured bacteria and archaea associated with petroleum seepage in deep-sea sediments.</title>
        <authorList>
            <person name="Dong X."/>
            <person name="Hubert C."/>
        </authorList>
    </citation>
    <scope>NUCLEOTIDE SEQUENCE [LARGE SCALE GENOMIC DNA]</scope>
    <source>
        <strain evidence="2">E44_bin18</strain>
    </source>
</reference>